<proteinExistence type="predicted"/>
<dbReference type="PANTHER" id="PTHR42829:SF2">
    <property type="entry name" value="NADH-UBIQUINONE OXIDOREDUCTASE CHAIN 5"/>
    <property type="match status" value="1"/>
</dbReference>
<dbReference type="GO" id="GO:0015990">
    <property type="term" value="P:electron transport coupled proton transport"/>
    <property type="evidence" value="ECO:0007669"/>
    <property type="project" value="TreeGrafter"/>
</dbReference>
<keyword evidence="3 8" id="KW-0812">Transmembrane</keyword>
<dbReference type="AlphaFoldDB" id="A0AA35RJC8"/>
<dbReference type="GO" id="GO:0008137">
    <property type="term" value="F:NADH dehydrogenase (ubiquinone) activity"/>
    <property type="evidence" value="ECO:0007669"/>
    <property type="project" value="UniProtKB-EC"/>
</dbReference>
<reference evidence="10" key="1">
    <citation type="submission" date="2023-03" db="EMBL/GenBank/DDBJ databases">
        <authorList>
            <person name="Steffen K."/>
            <person name="Cardenas P."/>
        </authorList>
    </citation>
    <scope>NUCLEOTIDE SEQUENCE</scope>
</reference>
<evidence type="ECO:0000256" key="7">
    <source>
        <dbReference type="ARBA" id="ARBA00049551"/>
    </source>
</evidence>
<name>A0AA35RJC8_GEOBA</name>
<evidence type="ECO:0000256" key="1">
    <source>
        <dbReference type="ARBA" id="ARBA00004141"/>
    </source>
</evidence>
<dbReference type="GO" id="GO:0016020">
    <property type="term" value="C:membrane"/>
    <property type="evidence" value="ECO:0007669"/>
    <property type="project" value="UniProtKB-SubCell"/>
</dbReference>
<keyword evidence="4 8" id="KW-1133">Transmembrane helix</keyword>
<organism evidence="10 11">
    <name type="scientific">Geodia barretti</name>
    <name type="common">Barrett's horny sponge</name>
    <dbReference type="NCBI Taxonomy" id="519541"/>
    <lineage>
        <taxon>Eukaryota</taxon>
        <taxon>Metazoa</taxon>
        <taxon>Porifera</taxon>
        <taxon>Demospongiae</taxon>
        <taxon>Heteroscleromorpha</taxon>
        <taxon>Tetractinellida</taxon>
        <taxon>Astrophorina</taxon>
        <taxon>Geodiidae</taxon>
        <taxon>Geodia</taxon>
    </lineage>
</organism>
<feature type="transmembrane region" description="Helical" evidence="8">
    <location>
        <begin position="81"/>
        <end position="103"/>
    </location>
</feature>
<dbReference type="GO" id="GO:0003954">
    <property type="term" value="F:NADH dehydrogenase activity"/>
    <property type="evidence" value="ECO:0007669"/>
    <property type="project" value="TreeGrafter"/>
</dbReference>
<protein>
    <recommendedName>
        <fullName evidence="2">NADH:ubiquinone reductase (H(+)-translocating)</fullName>
        <ecNumber evidence="2">7.1.1.2</ecNumber>
    </recommendedName>
    <alternativeName>
        <fullName evidence="6">NADH dehydrogenase subunit 5</fullName>
    </alternativeName>
</protein>
<feature type="transmembrane region" description="Helical" evidence="8">
    <location>
        <begin position="228"/>
        <end position="251"/>
    </location>
</feature>
<accession>A0AA35RJC8</accession>
<comment type="caution">
    <text evidence="10">The sequence shown here is derived from an EMBL/GenBank/DDBJ whole genome shotgun (WGS) entry which is preliminary data.</text>
</comment>
<evidence type="ECO:0000256" key="4">
    <source>
        <dbReference type="ARBA" id="ARBA00022989"/>
    </source>
</evidence>
<feature type="transmembrane region" description="Helical" evidence="8">
    <location>
        <begin position="271"/>
        <end position="297"/>
    </location>
</feature>
<dbReference type="PRINTS" id="PR01435">
    <property type="entry name" value="NPOXDRDTASE5"/>
</dbReference>
<dbReference type="InterPro" id="IPR001750">
    <property type="entry name" value="ND/Mrp_TM"/>
</dbReference>
<dbReference type="GO" id="GO:0042773">
    <property type="term" value="P:ATP synthesis coupled electron transport"/>
    <property type="evidence" value="ECO:0007669"/>
    <property type="project" value="InterPro"/>
</dbReference>
<dbReference type="Proteomes" id="UP001174909">
    <property type="component" value="Unassembled WGS sequence"/>
</dbReference>
<dbReference type="Gene3D" id="1.20.5.2700">
    <property type="match status" value="1"/>
</dbReference>
<feature type="transmembrane region" description="Helical" evidence="8">
    <location>
        <begin position="21"/>
        <end position="41"/>
    </location>
</feature>
<evidence type="ECO:0000256" key="3">
    <source>
        <dbReference type="ARBA" id="ARBA00022692"/>
    </source>
</evidence>
<comment type="subcellular location">
    <subcellularLocation>
        <location evidence="1">Membrane</location>
        <topology evidence="1">Multi-pass membrane protein</topology>
    </subcellularLocation>
</comment>
<feature type="transmembrane region" description="Helical" evidence="8">
    <location>
        <begin position="150"/>
        <end position="171"/>
    </location>
</feature>
<evidence type="ECO:0000313" key="11">
    <source>
        <dbReference type="Proteomes" id="UP001174909"/>
    </source>
</evidence>
<keyword evidence="5 8" id="KW-0472">Membrane</keyword>
<feature type="transmembrane region" description="Helical" evidence="8">
    <location>
        <begin position="378"/>
        <end position="398"/>
    </location>
</feature>
<evidence type="ECO:0000313" key="10">
    <source>
        <dbReference type="EMBL" id="CAI8011331.1"/>
    </source>
</evidence>
<evidence type="ECO:0000256" key="6">
    <source>
        <dbReference type="ARBA" id="ARBA00031027"/>
    </source>
</evidence>
<dbReference type="EMBL" id="CASHTH010001096">
    <property type="protein sequence ID" value="CAI8011331.1"/>
    <property type="molecule type" value="Genomic_DNA"/>
</dbReference>
<dbReference type="EC" id="7.1.1.2" evidence="2"/>
<evidence type="ECO:0000256" key="5">
    <source>
        <dbReference type="ARBA" id="ARBA00023136"/>
    </source>
</evidence>
<dbReference type="InterPro" id="IPR003945">
    <property type="entry name" value="NU5C-like"/>
</dbReference>
<feature type="transmembrane region" description="Helical" evidence="8">
    <location>
        <begin position="109"/>
        <end position="130"/>
    </location>
</feature>
<dbReference type="PRINTS" id="PR01434">
    <property type="entry name" value="NADHDHGNASE5"/>
</dbReference>
<evidence type="ECO:0000256" key="2">
    <source>
        <dbReference type="ARBA" id="ARBA00012944"/>
    </source>
</evidence>
<dbReference type="PANTHER" id="PTHR42829">
    <property type="entry name" value="NADH-UBIQUINONE OXIDOREDUCTASE CHAIN 5"/>
    <property type="match status" value="1"/>
</dbReference>
<evidence type="ECO:0000259" key="9">
    <source>
        <dbReference type="Pfam" id="PF00361"/>
    </source>
</evidence>
<gene>
    <name evidence="10" type="ORF">GBAR_LOCUS7330</name>
</gene>
<feature type="transmembrane region" description="Helical" evidence="8">
    <location>
        <begin position="53"/>
        <end position="74"/>
    </location>
</feature>
<sequence>MGKSAQFPFHVWLPDAMEGPTPVSALIHAATMVIAGVYLVARAYPIFVASPEAMLVTATIGLITALGAATIALVSTDLKRILAYSTISHLGLMMLSLGAFGWTAAVFHLMAHGFAKALLFLGAGSVMHGVGAHGDVDIRRVGGLRKAMPITAIVFSIGALSLGGIPILSGFWSKDEILLAVAVAGNLPVVFIVLAMLTAFLSALYMARAMFVVFFGEAGEDSGHAHESPIFMVGVMSVLAILALGFGWIAFDWPGGFSGFGGFVFFEHGEKFHFNILLGVLSIVLAVGAFVVAWLIYGRRSISLTAWRARLGPVLRVVENRYYVDEVYQWGIDRVVLTVSTRLAFFDRAVVNDVGVNAPADTVRRAGVALRLHVTGHVYTYALAVALGVVGLAIFWWLRSV</sequence>
<feature type="transmembrane region" description="Helical" evidence="8">
    <location>
        <begin position="177"/>
        <end position="207"/>
    </location>
</feature>
<feature type="domain" description="NADH:quinone oxidoreductase/Mrp antiporter transmembrane" evidence="9">
    <location>
        <begin position="1"/>
        <end position="197"/>
    </location>
</feature>
<evidence type="ECO:0000256" key="8">
    <source>
        <dbReference type="SAM" id="Phobius"/>
    </source>
</evidence>
<comment type="catalytic activity">
    <reaction evidence="7">
        <text>a ubiquinone + NADH + 5 H(+)(in) = a ubiquinol + NAD(+) + 4 H(+)(out)</text>
        <dbReference type="Rhea" id="RHEA:29091"/>
        <dbReference type="Rhea" id="RHEA-COMP:9565"/>
        <dbReference type="Rhea" id="RHEA-COMP:9566"/>
        <dbReference type="ChEBI" id="CHEBI:15378"/>
        <dbReference type="ChEBI" id="CHEBI:16389"/>
        <dbReference type="ChEBI" id="CHEBI:17976"/>
        <dbReference type="ChEBI" id="CHEBI:57540"/>
        <dbReference type="ChEBI" id="CHEBI:57945"/>
        <dbReference type="EC" id="7.1.1.2"/>
    </reaction>
</comment>
<dbReference type="Pfam" id="PF00361">
    <property type="entry name" value="Proton_antipo_M"/>
    <property type="match status" value="1"/>
</dbReference>
<keyword evidence="11" id="KW-1185">Reference proteome</keyword>